<sequence>MASVPSQSDKALGAPVPESDVSLLEEGVEVVEDEGFPTVDEGSNNAQANNRSQSILRSYDMTGMIHDAFGGFTQFMDTDVSEGGDIEHNLQENIAHPSRNQPHLEVDKFERLMKEANEELYPGLYDILLTIFRGWSSRSYCSRKWSDEIEHETNKEEPLFPTVGESYGGVDVFELDDKTWLQAHRHVLFNCESTVVENYKKEHIAEIKRAHRKRRLTQYQLDRMHFDTFHEWFKEQVKELEATSNILKDVKVLSQGPSYIAKRFGSFDVNNGYRFRTKQSEEFNVTQNSGVMVVSNTESYASTSDNAPKSTNIKYYGRLNDIMELNYCEKFKVILFKCDRVDVTKGRGIKEDDLAFTLVNFTHLIDSRDRERHEPFIFAEQAQQVIFVQDPQDHKWFSPRLIKPREIFNMGEENSVQFESSTQSDATDLALLKNPYVLEDEYNDWVRSGVYGMIIDTSVDSQPSPNDGEANVEGENNIENECDSE</sequence>
<dbReference type="STRING" id="4096.A0A1U7X5G3"/>
<feature type="region of interest" description="Disordered" evidence="1">
    <location>
        <begin position="1"/>
        <end position="21"/>
    </location>
</feature>
<protein>
    <submittedName>
        <fullName evidence="4">Uncharacterized protein LOC104230910</fullName>
    </submittedName>
</protein>
<organism evidence="3 4">
    <name type="scientific">Nicotiana sylvestris</name>
    <name type="common">Wood tobacco</name>
    <name type="synonym">South American tobacco</name>
    <dbReference type="NCBI Taxonomy" id="4096"/>
    <lineage>
        <taxon>Eukaryota</taxon>
        <taxon>Viridiplantae</taxon>
        <taxon>Streptophyta</taxon>
        <taxon>Embryophyta</taxon>
        <taxon>Tracheophyta</taxon>
        <taxon>Spermatophyta</taxon>
        <taxon>Magnoliopsida</taxon>
        <taxon>eudicotyledons</taxon>
        <taxon>Gunneridae</taxon>
        <taxon>Pentapetalae</taxon>
        <taxon>asterids</taxon>
        <taxon>lamiids</taxon>
        <taxon>Solanales</taxon>
        <taxon>Solanaceae</taxon>
        <taxon>Nicotianoideae</taxon>
        <taxon>Nicotianeae</taxon>
        <taxon>Nicotiana</taxon>
    </lineage>
</organism>
<accession>A0A1U7X5G3</accession>
<name>A0A1U7X5G3_NICSY</name>
<evidence type="ECO:0000256" key="1">
    <source>
        <dbReference type="SAM" id="MobiDB-lite"/>
    </source>
</evidence>
<evidence type="ECO:0000259" key="2">
    <source>
        <dbReference type="Pfam" id="PF13952"/>
    </source>
</evidence>
<dbReference type="RefSeq" id="XP_009782119.1">
    <property type="nucleotide sequence ID" value="XM_009783817.1"/>
</dbReference>
<proteinExistence type="predicted"/>
<dbReference type="Proteomes" id="UP000189701">
    <property type="component" value="Unplaced"/>
</dbReference>
<evidence type="ECO:0000313" key="4">
    <source>
        <dbReference type="RefSeq" id="XP_009782119.1"/>
    </source>
</evidence>
<dbReference type="OrthoDB" id="1297133at2759"/>
<dbReference type="PANTHER" id="PTHR48451">
    <property type="entry name" value="DUF4218 DOMAIN-CONTAINING PROTEIN"/>
    <property type="match status" value="1"/>
</dbReference>
<dbReference type="PANTHER" id="PTHR48451:SF1">
    <property type="entry name" value="DUF4218 DOMAIN-CONTAINING PROTEIN"/>
    <property type="match status" value="1"/>
</dbReference>
<keyword evidence="3" id="KW-1185">Reference proteome</keyword>
<dbReference type="InterPro" id="IPR025312">
    <property type="entry name" value="DUF4216"/>
</dbReference>
<evidence type="ECO:0000313" key="3">
    <source>
        <dbReference type="Proteomes" id="UP000189701"/>
    </source>
</evidence>
<dbReference type="Pfam" id="PF13952">
    <property type="entry name" value="DUF4216"/>
    <property type="match status" value="1"/>
</dbReference>
<feature type="region of interest" description="Disordered" evidence="1">
    <location>
        <begin position="458"/>
        <end position="485"/>
    </location>
</feature>
<gene>
    <name evidence="4" type="primary">LOC104230910</name>
</gene>
<reference evidence="3" key="1">
    <citation type="journal article" date="2013" name="Genome Biol.">
        <title>Reference genomes and transcriptomes of Nicotiana sylvestris and Nicotiana tomentosiformis.</title>
        <authorList>
            <person name="Sierro N."/>
            <person name="Battey J.N."/>
            <person name="Ouadi S."/>
            <person name="Bovet L."/>
            <person name="Goepfert S."/>
            <person name="Bakaher N."/>
            <person name="Peitsch M.C."/>
            <person name="Ivanov N.V."/>
        </authorList>
    </citation>
    <scope>NUCLEOTIDE SEQUENCE [LARGE SCALE GENOMIC DNA]</scope>
</reference>
<dbReference type="AlphaFoldDB" id="A0A1U7X5G3"/>
<reference evidence="4" key="2">
    <citation type="submission" date="2025-08" db="UniProtKB">
        <authorList>
            <consortium name="RefSeq"/>
        </authorList>
    </citation>
    <scope>IDENTIFICATION</scope>
    <source>
        <tissue evidence="4">Leaf</tissue>
    </source>
</reference>
<dbReference type="eggNOG" id="ENOG502QWJJ">
    <property type="taxonomic scope" value="Eukaryota"/>
</dbReference>
<feature type="domain" description="DUF4216" evidence="2">
    <location>
        <begin position="323"/>
        <end position="396"/>
    </location>
</feature>
<feature type="compositionally biased region" description="Acidic residues" evidence="1">
    <location>
        <begin position="470"/>
        <end position="485"/>
    </location>
</feature>